<reference evidence="5 6" key="2">
    <citation type="submission" date="2019-09" db="EMBL/GenBank/DDBJ databases">
        <authorList>
            <person name="Jin C."/>
        </authorList>
    </citation>
    <scope>NUCLEOTIDE SEQUENCE [LARGE SCALE GENOMIC DNA]</scope>
    <source>
        <strain evidence="5 6">BN140078</strain>
    </source>
</reference>
<dbReference type="InterPro" id="IPR003593">
    <property type="entry name" value="AAA+_ATPase"/>
</dbReference>
<evidence type="ECO:0000259" key="4">
    <source>
        <dbReference type="SMART" id="SM00382"/>
    </source>
</evidence>
<comment type="similarity">
    <text evidence="1">Belongs to the AAA ATPase family.</text>
</comment>
<proteinExistence type="inferred from homology"/>
<dbReference type="Gene3D" id="3.40.50.300">
    <property type="entry name" value="P-loop containing nucleotide triphosphate hydrolases"/>
    <property type="match status" value="1"/>
</dbReference>
<dbReference type="GO" id="GO:0005524">
    <property type="term" value="F:ATP binding"/>
    <property type="evidence" value="ECO:0007669"/>
    <property type="project" value="UniProtKB-KW"/>
</dbReference>
<dbReference type="SMART" id="SM00382">
    <property type="entry name" value="AAA"/>
    <property type="match status" value="1"/>
</dbReference>
<dbReference type="Proteomes" id="UP000324611">
    <property type="component" value="Unassembled WGS sequence"/>
</dbReference>
<keyword evidence="3 5" id="KW-0067">ATP-binding</keyword>
<evidence type="ECO:0000256" key="2">
    <source>
        <dbReference type="ARBA" id="ARBA00022741"/>
    </source>
</evidence>
<reference evidence="5 6" key="1">
    <citation type="submission" date="2019-09" db="EMBL/GenBank/DDBJ databases">
        <title>Chitinophaga ginsengihumi sp. nov., isolated from soil of ginseng rhizosphere.</title>
        <authorList>
            <person name="Lee J."/>
        </authorList>
    </citation>
    <scope>NUCLEOTIDE SEQUENCE [LARGE SCALE GENOMIC DNA]</scope>
    <source>
        <strain evidence="5 6">BN140078</strain>
    </source>
</reference>
<dbReference type="InterPro" id="IPR050221">
    <property type="entry name" value="26S_Proteasome_ATPase"/>
</dbReference>
<organism evidence="5 6">
    <name type="scientific">Chitinophaga agrisoli</name>
    <dbReference type="NCBI Taxonomy" id="2607653"/>
    <lineage>
        <taxon>Bacteria</taxon>
        <taxon>Pseudomonadati</taxon>
        <taxon>Bacteroidota</taxon>
        <taxon>Chitinophagia</taxon>
        <taxon>Chitinophagales</taxon>
        <taxon>Chitinophagaceae</taxon>
        <taxon>Chitinophaga</taxon>
    </lineage>
</organism>
<comment type="caution">
    <text evidence="5">The sequence shown here is derived from an EMBL/GenBank/DDBJ whole genome shotgun (WGS) entry which is preliminary data.</text>
</comment>
<dbReference type="EMBL" id="VUOC01000004">
    <property type="protein sequence ID" value="KAA2239995.1"/>
    <property type="molecule type" value="Genomic_DNA"/>
</dbReference>
<dbReference type="AlphaFoldDB" id="A0A5B2VM37"/>
<accession>A0A5B2VM37</accession>
<dbReference type="PANTHER" id="PTHR23073">
    <property type="entry name" value="26S PROTEASOME REGULATORY SUBUNIT"/>
    <property type="match status" value="1"/>
</dbReference>
<feature type="domain" description="AAA+ ATPase" evidence="4">
    <location>
        <begin position="242"/>
        <end position="374"/>
    </location>
</feature>
<dbReference type="InterPro" id="IPR003959">
    <property type="entry name" value="ATPase_AAA_core"/>
</dbReference>
<protein>
    <submittedName>
        <fullName evidence="5">ATP-binding protein</fullName>
    </submittedName>
</protein>
<name>A0A5B2VM37_9BACT</name>
<sequence length="451" mass="51450">MDLRMIKENADILHRELVWFQQLTELRMKQYFAAQGSETVVAEIPEPPALNAHDAVYAKILQHYNMNMMERVVVLLALLPHICPQLLDVFFTKNATYDRGFTEFGGIKGQHHGGFLPTGETAAFLLSANSLEQRFRLIELFSPDHFFAKHSILKLTPAHADEPLLSGTINLYPEYLSYFTMGTAHKPDYSISFPAKRIQTNQEWSDLVLDDHTMEEVEEIRAWIEHGDTLMNDWGMHRKIKPGYRSLFYGPPGTGKSMTACLLGKSFGMDVYRIDLSMIVSKFIGETEKNLAQVFDRAANQQWILFFDEADALFGKRTQTSSSNDRYANQEVAYLLQRIEDFPGMIVLATNLKANIDEAFGRRFQSMIYFAMPGPEQRLRLWQQAFPPNVQLEDKLNLEEIAKKHEMAGGAIINISRYSCLMALKRGSTVVLQKDVMAGIRKEFGKEGKTV</sequence>
<gene>
    <name evidence="5" type="ORF">F0L74_27845</name>
</gene>
<keyword evidence="2" id="KW-0547">Nucleotide-binding</keyword>
<dbReference type="CDD" id="cd19481">
    <property type="entry name" value="RecA-like_protease"/>
    <property type="match status" value="1"/>
</dbReference>
<dbReference type="InterPro" id="IPR027417">
    <property type="entry name" value="P-loop_NTPase"/>
</dbReference>
<evidence type="ECO:0000256" key="3">
    <source>
        <dbReference type="ARBA" id="ARBA00022840"/>
    </source>
</evidence>
<dbReference type="SUPFAM" id="SSF52540">
    <property type="entry name" value="P-loop containing nucleoside triphosphate hydrolases"/>
    <property type="match status" value="1"/>
</dbReference>
<evidence type="ECO:0000313" key="5">
    <source>
        <dbReference type="EMBL" id="KAA2239995.1"/>
    </source>
</evidence>
<keyword evidence="6" id="KW-1185">Reference proteome</keyword>
<evidence type="ECO:0000313" key="6">
    <source>
        <dbReference type="Proteomes" id="UP000324611"/>
    </source>
</evidence>
<dbReference type="GO" id="GO:0016887">
    <property type="term" value="F:ATP hydrolysis activity"/>
    <property type="evidence" value="ECO:0007669"/>
    <property type="project" value="InterPro"/>
</dbReference>
<evidence type="ECO:0000256" key="1">
    <source>
        <dbReference type="ARBA" id="ARBA00006914"/>
    </source>
</evidence>
<dbReference type="Pfam" id="PF00004">
    <property type="entry name" value="AAA"/>
    <property type="match status" value="1"/>
</dbReference>